<reference evidence="2" key="1">
    <citation type="submission" date="2019-12" db="EMBL/GenBank/DDBJ databases">
        <title>Genome sequencing and annotation of Brassica cretica.</title>
        <authorList>
            <person name="Studholme D.J."/>
            <person name="Sarris P."/>
        </authorList>
    </citation>
    <scope>NUCLEOTIDE SEQUENCE</scope>
    <source>
        <strain evidence="2">PFS-109/04</strain>
        <tissue evidence="2">Leaf</tissue>
    </source>
</reference>
<evidence type="ECO:0000256" key="1">
    <source>
        <dbReference type="SAM" id="MobiDB-lite"/>
    </source>
</evidence>
<evidence type="ECO:0000313" key="3">
    <source>
        <dbReference type="Proteomes" id="UP000712600"/>
    </source>
</evidence>
<feature type="region of interest" description="Disordered" evidence="1">
    <location>
        <begin position="1"/>
        <end position="78"/>
    </location>
</feature>
<dbReference type="EMBL" id="QGKX02002183">
    <property type="protein sequence ID" value="KAF3486686.1"/>
    <property type="molecule type" value="Genomic_DNA"/>
</dbReference>
<name>A0A8S9MTY0_BRACR</name>
<gene>
    <name evidence="2" type="ORF">F2Q69_00053604</name>
</gene>
<organism evidence="2 3">
    <name type="scientific">Brassica cretica</name>
    <name type="common">Mustard</name>
    <dbReference type="NCBI Taxonomy" id="69181"/>
    <lineage>
        <taxon>Eukaryota</taxon>
        <taxon>Viridiplantae</taxon>
        <taxon>Streptophyta</taxon>
        <taxon>Embryophyta</taxon>
        <taxon>Tracheophyta</taxon>
        <taxon>Spermatophyta</taxon>
        <taxon>Magnoliopsida</taxon>
        <taxon>eudicotyledons</taxon>
        <taxon>Gunneridae</taxon>
        <taxon>Pentapetalae</taxon>
        <taxon>rosids</taxon>
        <taxon>malvids</taxon>
        <taxon>Brassicales</taxon>
        <taxon>Brassicaceae</taxon>
        <taxon>Brassiceae</taxon>
        <taxon>Brassica</taxon>
    </lineage>
</organism>
<accession>A0A8S9MTY0</accession>
<feature type="compositionally biased region" description="Basic and acidic residues" evidence="1">
    <location>
        <begin position="61"/>
        <end position="74"/>
    </location>
</feature>
<evidence type="ECO:0000313" key="2">
    <source>
        <dbReference type="EMBL" id="KAF3486686.1"/>
    </source>
</evidence>
<proteinExistence type="predicted"/>
<dbReference type="AlphaFoldDB" id="A0A8S9MTY0"/>
<dbReference type="Proteomes" id="UP000712600">
    <property type="component" value="Unassembled WGS sequence"/>
</dbReference>
<feature type="compositionally biased region" description="Basic and acidic residues" evidence="1">
    <location>
        <begin position="1"/>
        <end position="14"/>
    </location>
</feature>
<comment type="caution">
    <text evidence="2">The sequence shown here is derived from an EMBL/GenBank/DDBJ whole genome shotgun (WGS) entry which is preliminary data.</text>
</comment>
<sequence length="110" mass="12328">MAEKGKQKEGKQPRSEAVPLSDEEPEQLAETDPTSAATPVKHVPSREYTPKVPYPVPPKTFRKDREETKSETEHNVMSVDADGYDKMLDSSKSMEKMVAYLSIGEKDESN</sequence>
<protein>
    <submittedName>
        <fullName evidence="2">Uncharacterized protein</fullName>
    </submittedName>
</protein>